<dbReference type="GeneID" id="5016051"/>
<dbReference type="GO" id="GO:0016226">
    <property type="term" value="P:iron-sulfur cluster assembly"/>
    <property type="evidence" value="ECO:0000318"/>
    <property type="project" value="GO_Central"/>
</dbReference>
<organism evidence="2 3">
    <name type="scientific">Paramecium tetraurelia</name>
    <dbReference type="NCBI Taxonomy" id="5888"/>
    <lineage>
        <taxon>Eukaryota</taxon>
        <taxon>Sar</taxon>
        <taxon>Alveolata</taxon>
        <taxon>Ciliophora</taxon>
        <taxon>Intramacronucleata</taxon>
        <taxon>Oligohymenophorea</taxon>
        <taxon>Peniculida</taxon>
        <taxon>Parameciidae</taxon>
        <taxon>Paramecium</taxon>
    </lineage>
</organism>
<dbReference type="SMART" id="SM00320">
    <property type="entry name" value="WD40"/>
    <property type="match status" value="4"/>
</dbReference>
<dbReference type="SUPFAM" id="SSF50978">
    <property type="entry name" value="WD40 repeat-like"/>
    <property type="match status" value="1"/>
</dbReference>
<dbReference type="eggNOG" id="KOG0266">
    <property type="taxonomic scope" value="Eukaryota"/>
</dbReference>
<accession>A0BWF9</accession>
<dbReference type="InterPro" id="IPR001680">
    <property type="entry name" value="WD40_rpt"/>
</dbReference>
<evidence type="ECO:0000256" key="1">
    <source>
        <dbReference type="PROSITE-ProRule" id="PRU00221"/>
    </source>
</evidence>
<gene>
    <name evidence="2" type="ORF">GSPATT00032728001</name>
</gene>
<dbReference type="HOGENOM" id="CLU_019203_1_1_1"/>
<evidence type="ECO:0000313" key="2">
    <source>
        <dbReference type="EMBL" id="CAK62876.1"/>
    </source>
</evidence>
<sequence length="433" mass="50612">MKCIEDVQVIISDCNTALESIRKSFYPFINIDFEYLSELELNKVNQIVIGFIQIEVFQENLLQKFKSSSEKLQKIANSLKIQMKNQQSSVNQQESQILSTIPIVQEQSKQKKQQLKFKLLKDNCIKQDKRCYAIAFNSDGQFVVLGCREIIKVFEHDKGKLNQIQLLIEHKSDISILNFMKKTNHFLSGSKDEIIIIWQQYQDKQWNCVQKLEAHRDWIFCIVINKDDNLIISCSADTTIKFWKKYNGFSCQQVITEHQSEVVSLSLNQKESKLISCSKNNQIFVIERTSFTTIWQVVQKIPLDQYGVRLCFINDEQFIFLPCLQENLQLYQFDLNHNEYRKILDYPVSCGSCDECNFFPIQYQNAKGLLVIKNGKSVNVMRSLEKGEFVIEQLIQFGSCDNYGQLSQDGNYLLTWDSSSRQIQIRKCMTKLF</sequence>
<dbReference type="STRING" id="5888.A0BWF9"/>
<dbReference type="OrthoDB" id="71437at2759"/>
<dbReference type="EMBL" id="CT868022">
    <property type="protein sequence ID" value="CAK62876.1"/>
    <property type="molecule type" value="Genomic_DNA"/>
</dbReference>
<dbReference type="InterPro" id="IPR015943">
    <property type="entry name" value="WD40/YVTN_repeat-like_dom_sf"/>
</dbReference>
<dbReference type="InterPro" id="IPR036322">
    <property type="entry name" value="WD40_repeat_dom_sf"/>
</dbReference>
<reference evidence="2 3" key="1">
    <citation type="journal article" date="2006" name="Nature">
        <title>Global trends of whole-genome duplications revealed by the ciliate Paramecium tetraurelia.</title>
        <authorList>
            <consortium name="Genoscope"/>
            <person name="Aury J.-M."/>
            <person name="Jaillon O."/>
            <person name="Duret L."/>
            <person name="Noel B."/>
            <person name="Jubin C."/>
            <person name="Porcel B.M."/>
            <person name="Segurens B."/>
            <person name="Daubin V."/>
            <person name="Anthouard V."/>
            <person name="Aiach N."/>
            <person name="Arnaiz O."/>
            <person name="Billaut A."/>
            <person name="Beisson J."/>
            <person name="Blanc I."/>
            <person name="Bouhouche K."/>
            <person name="Camara F."/>
            <person name="Duharcourt S."/>
            <person name="Guigo R."/>
            <person name="Gogendeau D."/>
            <person name="Katinka M."/>
            <person name="Keller A.-M."/>
            <person name="Kissmehl R."/>
            <person name="Klotz C."/>
            <person name="Koll F."/>
            <person name="Le Moue A."/>
            <person name="Lepere C."/>
            <person name="Malinsky S."/>
            <person name="Nowacki M."/>
            <person name="Nowak J.K."/>
            <person name="Plattner H."/>
            <person name="Poulain J."/>
            <person name="Ruiz F."/>
            <person name="Serrano V."/>
            <person name="Zagulski M."/>
            <person name="Dessen P."/>
            <person name="Betermier M."/>
            <person name="Weissenbach J."/>
            <person name="Scarpelli C."/>
            <person name="Schachter V."/>
            <person name="Sperling L."/>
            <person name="Meyer E."/>
            <person name="Cohen J."/>
            <person name="Wincker P."/>
        </authorList>
    </citation>
    <scope>NUCLEOTIDE SEQUENCE [LARGE SCALE GENOMIC DNA]</scope>
    <source>
        <strain evidence="2 3">Stock d4-2</strain>
    </source>
</reference>
<name>A0BWF9_PARTE</name>
<feature type="repeat" description="WD" evidence="1">
    <location>
        <begin position="212"/>
        <end position="244"/>
    </location>
</feature>
<proteinExistence type="predicted"/>
<dbReference type="PROSITE" id="PS50294">
    <property type="entry name" value="WD_REPEATS_REGION"/>
    <property type="match status" value="1"/>
</dbReference>
<keyword evidence="1" id="KW-0853">WD repeat</keyword>
<dbReference type="Gene3D" id="2.130.10.10">
    <property type="entry name" value="YVTN repeat-like/Quinoprotein amine dehydrogenase"/>
    <property type="match status" value="1"/>
</dbReference>
<dbReference type="PROSITE" id="PS50082">
    <property type="entry name" value="WD_REPEATS_2"/>
    <property type="match status" value="2"/>
</dbReference>
<dbReference type="AlphaFoldDB" id="A0BWF9"/>
<protein>
    <submittedName>
        <fullName evidence="2">Uncharacterized protein</fullName>
    </submittedName>
</protein>
<dbReference type="PANTHER" id="PTHR19920:SF0">
    <property type="entry name" value="CYTOSOLIC IRON-SULFUR PROTEIN ASSEMBLY PROTEIN CIAO1-RELATED"/>
    <property type="match status" value="1"/>
</dbReference>
<dbReference type="InParanoid" id="A0BWF9"/>
<keyword evidence="3" id="KW-1185">Reference proteome</keyword>
<dbReference type="OMA" id="GSCDNYG"/>
<evidence type="ECO:0000313" key="3">
    <source>
        <dbReference type="Proteomes" id="UP000000600"/>
    </source>
</evidence>
<dbReference type="Pfam" id="PF00400">
    <property type="entry name" value="WD40"/>
    <property type="match status" value="3"/>
</dbReference>
<dbReference type="KEGG" id="ptm:GSPATT00032728001"/>
<feature type="repeat" description="WD" evidence="1">
    <location>
        <begin position="167"/>
        <end position="199"/>
    </location>
</feature>
<dbReference type="Proteomes" id="UP000000600">
    <property type="component" value="Unassembled WGS sequence"/>
</dbReference>
<dbReference type="RefSeq" id="XP_001430274.1">
    <property type="nucleotide sequence ID" value="XM_001430237.1"/>
</dbReference>
<dbReference type="PANTHER" id="PTHR19920">
    <property type="entry name" value="WD40 PROTEIN CIAO1"/>
    <property type="match status" value="1"/>
</dbReference>
<dbReference type="GO" id="GO:0097361">
    <property type="term" value="C:cytosolic [4Fe-4S] assembly targeting complex"/>
    <property type="evidence" value="ECO:0000318"/>
    <property type="project" value="GO_Central"/>
</dbReference>